<proteinExistence type="inferred from homology"/>
<dbReference type="InterPro" id="IPR029063">
    <property type="entry name" value="SAM-dependent_MTases_sf"/>
</dbReference>
<evidence type="ECO:0000259" key="4">
    <source>
        <dbReference type="Pfam" id="PF08241"/>
    </source>
</evidence>
<evidence type="ECO:0000256" key="2">
    <source>
        <dbReference type="ARBA" id="ARBA00022603"/>
    </source>
</evidence>
<keyword evidence="3 6" id="KW-0808">Transferase</keyword>
<dbReference type="RefSeq" id="WP_093154820.1">
    <property type="nucleotide sequence ID" value="NZ_FOUP01000007.1"/>
</dbReference>
<dbReference type="PANTHER" id="PTHR44942">
    <property type="entry name" value="METHYLTRANSF_11 DOMAIN-CONTAINING PROTEIN"/>
    <property type="match status" value="1"/>
</dbReference>
<keyword evidence="2 6" id="KW-0489">Methyltransferase</keyword>
<organism evidence="6 7">
    <name type="scientific">Saccharopolyspora antimicrobica</name>
    <dbReference type="NCBI Taxonomy" id="455193"/>
    <lineage>
        <taxon>Bacteria</taxon>
        <taxon>Bacillati</taxon>
        <taxon>Actinomycetota</taxon>
        <taxon>Actinomycetes</taxon>
        <taxon>Pseudonocardiales</taxon>
        <taxon>Pseudonocardiaceae</taxon>
        <taxon>Saccharopolyspora</taxon>
    </lineage>
</organism>
<name>A0A1I5CK65_9PSEU</name>
<comment type="similarity">
    <text evidence="1">Belongs to the methyltransferase superfamily.</text>
</comment>
<dbReference type="Proteomes" id="UP000199398">
    <property type="component" value="Unassembled WGS sequence"/>
</dbReference>
<evidence type="ECO:0000313" key="8">
    <source>
        <dbReference type="Proteomes" id="UP000270697"/>
    </source>
</evidence>
<dbReference type="InterPro" id="IPR051052">
    <property type="entry name" value="Diverse_substrate_MTase"/>
</dbReference>
<keyword evidence="8" id="KW-1185">Reference proteome</keyword>
<dbReference type="SUPFAM" id="SSF53335">
    <property type="entry name" value="S-adenosyl-L-methionine-dependent methyltransferases"/>
    <property type="match status" value="1"/>
</dbReference>
<dbReference type="GO" id="GO:0032259">
    <property type="term" value="P:methylation"/>
    <property type="evidence" value="ECO:0007669"/>
    <property type="project" value="UniProtKB-KW"/>
</dbReference>
<evidence type="ECO:0000256" key="1">
    <source>
        <dbReference type="ARBA" id="ARBA00008361"/>
    </source>
</evidence>
<gene>
    <name evidence="5" type="ORF">ATL45_7271</name>
    <name evidence="6" type="ORF">SAMN05421805_107209</name>
</gene>
<dbReference type="Pfam" id="PF08241">
    <property type="entry name" value="Methyltransf_11"/>
    <property type="match status" value="1"/>
</dbReference>
<dbReference type="PANTHER" id="PTHR44942:SF4">
    <property type="entry name" value="METHYLTRANSFERASE TYPE 11 DOMAIN-CONTAINING PROTEIN"/>
    <property type="match status" value="1"/>
</dbReference>
<sequence length="259" mass="28466">MPDAPQELHLDRERAGSFGSVAEQYDRYRLTYPRELIDDLVGLQPAKVLDVGCGTGKPAVALAERGLSVLGVELDERMAQVARSHGVEVQVAAFESWDAAGRAFDLVTCGDAWHWIDPARGFAKAAEVLNVGGTIARFWTSTVLDEAVSAAFDPIYRRYAPDVAQVWRPAPSMQRVHASGADLFERSTAFSPVEMRSYQWEHSFAGEEWVGLAATVSDHQRLGAEPLAALLQALRTRIEELGGSVHSHHETYVLLAQRV</sequence>
<evidence type="ECO:0000313" key="7">
    <source>
        <dbReference type="Proteomes" id="UP000199398"/>
    </source>
</evidence>
<accession>A0A1I5CK65</accession>
<feature type="domain" description="Methyltransferase type 11" evidence="4">
    <location>
        <begin position="49"/>
        <end position="135"/>
    </location>
</feature>
<dbReference type="EMBL" id="RBXX01000002">
    <property type="protein sequence ID" value="RKT88828.1"/>
    <property type="molecule type" value="Genomic_DNA"/>
</dbReference>
<dbReference type="Gene3D" id="3.40.50.150">
    <property type="entry name" value="Vaccinia Virus protein VP39"/>
    <property type="match status" value="1"/>
</dbReference>
<evidence type="ECO:0000313" key="5">
    <source>
        <dbReference type="EMBL" id="RKT88828.1"/>
    </source>
</evidence>
<dbReference type="AlphaFoldDB" id="A0A1I5CK65"/>
<dbReference type="Proteomes" id="UP000270697">
    <property type="component" value="Unassembled WGS sequence"/>
</dbReference>
<evidence type="ECO:0000313" key="6">
    <source>
        <dbReference type="EMBL" id="SFN87405.1"/>
    </source>
</evidence>
<dbReference type="InterPro" id="IPR013216">
    <property type="entry name" value="Methyltransf_11"/>
</dbReference>
<dbReference type="EMBL" id="FOUP01000007">
    <property type="protein sequence ID" value="SFN87405.1"/>
    <property type="molecule type" value="Genomic_DNA"/>
</dbReference>
<reference evidence="5 8" key="2">
    <citation type="submission" date="2018-10" db="EMBL/GenBank/DDBJ databases">
        <title>Sequencing the genomes of 1000 actinobacteria strains.</title>
        <authorList>
            <person name="Klenk H.-P."/>
        </authorList>
    </citation>
    <scope>NUCLEOTIDE SEQUENCE [LARGE SCALE GENOMIC DNA]</scope>
    <source>
        <strain evidence="5 8">DSM 45119</strain>
    </source>
</reference>
<dbReference type="GO" id="GO:0008757">
    <property type="term" value="F:S-adenosylmethionine-dependent methyltransferase activity"/>
    <property type="evidence" value="ECO:0007669"/>
    <property type="project" value="InterPro"/>
</dbReference>
<evidence type="ECO:0000256" key="3">
    <source>
        <dbReference type="ARBA" id="ARBA00022679"/>
    </source>
</evidence>
<reference evidence="6 7" key="1">
    <citation type="submission" date="2016-10" db="EMBL/GenBank/DDBJ databases">
        <authorList>
            <person name="de Groot N.N."/>
        </authorList>
    </citation>
    <scope>NUCLEOTIDE SEQUENCE [LARGE SCALE GENOMIC DNA]</scope>
    <source>
        <strain evidence="6 7">CPCC 201259</strain>
    </source>
</reference>
<protein>
    <submittedName>
        <fullName evidence="6">Methyltransferase domain-containing protein</fullName>
    </submittedName>
    <submittedName>
        <fullName evidence="5">Methyltransferase family protein</fullName>
    </submittedName>
</protein>
<dbReference type="OrthoDB" id="9797252at2"/>
<dbReference type="CDD" id="cd02440">
    <property type="entry name" value="AdoMet_MTases"/>
    <property type="match status" value="1"/>
</dbReference>
<dbReference type="STRING" id="455193.SAMN05421805_107209"/>